<dbReference type="AlphaFoldDB" id="A0A392RP76"/>
<keyword evidence="3" id="KW-1185">Reference proteome</keyword>
<evidence type="ECO:0000256" key="1">
    <source>
        <dbReference type="SAM" id="MobiDB-lite"/>
    </source>
</evidence>
<reference evidence="2 3" key="1">
    <citation type="journal article" date="2018" name="Front. Plant Sci.">
        <title>Red Clover (Trifolium pratense) and Zigzag Clover (T. medium) - A Picture of Genomic Similarities and Differences.</title>
        <authorList>
            <person name="Dluhosova J."/>
            <person name="Istvanek J."/>
            <person name="Nedelnik J."/>
            <person name="Repkova J."/>
        </authorList>
    </citation>
    <scope>NUCLEOTIDE SEQUENCE [LARGE SCALE GENOMIC DNA]</scope>
    <source>
        <strain evidence="3">cv. 10/8</strain>
        <tissue evidence="2">Leaf</tissue>
    </source>
</reference>
<dbReference type="Proteomes" id="UP000265520">
    <property type="component" value="Unassembled WGS sequence"/>
</dbReference>
<evidence type="ECO:0000313" key="2">
    <source>
        <dbReference type="EMBL" id="MCI37570.1"/>
    </source>
</evidence>
<proteinExistence type="predicted"/>
<organism evidence="2 3">
    <name type="scientific">Trifolium medium</name>
    <dbReference type="NCBI Taxonomy" id="97028"/>
    <lineage>
        <taxon>Eukaryota</taxon>
        <taxon>Viridiplantae</taxon>
        <taxon>Streptophyta</taxon>
        <taxon>Embryophyta</taxon>
        <taxon>Tracheophyta</taxon>
        <taxon>Spermatophyta</taxon>
        <taxon>Magnoliopsida</taxon>
        <taxon>eudicotyledons</taxon>
        <taxon>Gunneridae</taxon>
        <taxon>Pentapetalae</taxon>
        <taxon>rosids</taxon>
        <taxon>fabids</taxon>
        <taxon>Fabales</taxon>
        <taxon>Fabaceae</taxon>
        <taxon>Papilionoideae</taxon>
        <taxon>50 kb inversion clade</taxon>
        <taxon>NPAAA clade</taxon>
        <taxon>Hologalegina</taxon>
        <taxon>IRL clade</taxon>
        <taxon>Trifolieae</taxon>
        <taxon>Trifolium</taxon>
    </lineage>
</organism>
<accession>A0A392RP76</accession>
<feature type="region of interest" description="Disordered" evidence="1">
    <location>
        <begin position="1"/>
        <end position="26"/>
    </location>
</feature>
<protein>
    <submittedName>
        <fullName evidence="2">Uncharacterized protein</fullName>
    </submittedName>
</protein>
<name>A0A392RP76_9FABA</name>
<dbReference type="EMBL" id="LXQA010245975">
    <property type="protein sequence ID" value="MCI37570.1"/>
    <property type="molecule type" value="Genomic_DNA"/>
</dbReference>
<evidence type="ECO:0000313" key="3">
    <source>
        <dbReference type="Proteomes" id="UP000265520"/>
    </source>
</evidence>
<sequence>MSLNSKPEPGAEKRLVETETETEPAETATVLAETGIGRIDIARIP</sequence>
<feature type="non-terminal residue" evidence="2">
    <location>
        <position position="45"/>
    </location>
</feature>
<comment type="caution">
    <text evidence="2">The sequence shown here is derived from an EMBL/GenBank/DDBJ whole genome shotgun (WGS) entry which is preliminary data.</text>
</comment>